<evidence type="ECO:0000259" key="4">
    <source>
        <dbReference type="Pfam" id="PF23865"/>
    </source>
</evidence>
<feature type="compositionally biased region" description="Low complexity" evidence="1">
    <location>
        <begin position="523"/>
        <end position="544"/>
    </location>
</feature>
<sequence>MYMPSQDTALLAALALTTFIGNAAAGPLIQTAQFYPRNATNATHITTPTQSGISNLVPIHPSRSGSQLNVALTNSQTWQWGYTANSPPMANVTGHTKSHNERYLSLEHFDGAVHSAKCSDSGIHIRFEDKDAYHEAMSSWEWVNHSEERKIYFVLNEPGCGPDDLDRHPYIASNVMFGDDLSVQISAAESKWTEILGNYDIRYTTMPVKPSQSSGIGPNFSNSTRHNLSNSTHQNSRREFGDIATFNANPSLAHDLTHNIIPATDIGGGVTLELDCDPCSTSGELAIEIIANPFDTRATITQTQQIGADINLKLSAKGALTDALSKSFPILDISLDPIPAVGGILQIGPAIIFQANVDITEIEAEVDVIVGGTVSIDPNSNAQIKFPNVGASTFTGWAPSFQANTPSIDGSVSVQGDISPQVSLELDFTILGNGLAAGIALIAPDLHVEASVAASTAGDGSVCGIQGATVGASLEVGVQGELDLFGGVKSGAFDQNNLPNKKQLFSTSTQLFSTCLTVAGSQSTDAPATTTGSDSSATTTASAAPLSTPQITITTFDNTCCNGAGDAVSGADVTCDPSQNSTNSVPFNEGQCTPVGAPNGSGNLNSGSMLFQGFDTPDQNTCVTRYYSDSGCTTFAGISLGGAQVNLDQVCVQGPDFSDEGSDTQFFITRCFSGNQLPDVSQLGFPVSN</sequence>
<dbReference type="Proteomes" id="UP000799772">
    <property type="component" value="Unassembled WGS sequence"/>
</dbReference>
<feature type="domain" description="DUF7223" evidence="4">
    <location>
        <begin position="252"/>
        <end position="517"/>
    </location>
</feature>
<dbReference type="InterPro" id="IPR055647">
    <property type="entry name" value="DUF7223"/>
</dbReference>
<gene>
    <name evidence="5" type="ORF">NA57DRAFT_62065</name>
</gene>
<evidence type="ECO:0000313" key="5">
    <source>
        <dbReference type="EMBL" id="KAF2092964.1"/>
    </source>
</evidence>
<evidence type="ECO:0000259" key="3">
    <source>
        <dbReference type="Pfam" id="PF22974"/>
    </source>
</evidence>
<evidence type="ECO:0000256" key="1">
    <source>
        <dbReference type="SAM" id="MobiDB-lite"/>
    </source>
</evidence>
<feature type="domain" description="DUF7029" evidence="3">
    <location>
        <begin position="99"/>
        <end position="199"/>
    </location>
</feature>
<name>A0A9P4M4L9_9PEZI</name>
<dbReference type="Pfam" id="PF22974">
    <property type="entry name" value="DUF7029"/>
    <property type="match status" value="1"/>
</dbReference>
<reference evidence="5" key="1">
    <citation type="journal article" date="2020" name="Stud. Mycol.">
        <title>101 Dothideomycetes genomes: a test case for predicting lifestyles and emergence of pathogens.</title>
        <authorList>
            <person name="Haridas S."/>
            <person name="Albert R."/>
            <person name="Binder M."/>
            <person name="Bloem J."/>
            <person name="Labutti K."/>
            <person name="Salamov A."/>
            <person name="Andreopoulos B."/>
            <person name="Baker S."/>
            <person name="Barry K."/>
            <person name="Bills G."/>
            <person name="Bluhm B."/>
            <person name="Cannon C."/>
            <person name="Castanera R."/>
            <person name="Culley D."/>
            <person name="Daum C."/>
            <person name="Ezra D."/>
            <person name="Gonzalez J."/>
            <person name="Henrissat B."/>
            <person name="Kuo A."/>
            <person name="Liang C."/>
            <person name="Lipzen A."/>
            <person name="Lutzoni F."/>
            <person name="Magnuson J."/>
            <person name="Mondo S."/>
            <person name="Nolan M."/>
            <person name="Ohm R."/>
            <person name="Pangilinan J."/>
            <person name="Park H.-J."/>
            <person name="Ramirez L."/>
            <person name="Alfaro M."/>
            <person name="Sun H."/>
            <person name="Tritt A."/>
            <person name="Yoshinaga Y."/>
            <person name="Zwiers L.-H."/>
            <person name="Turgeon B."/>
            <person name="Goodwin S."/>
            <person name="Spatafora J."/>
            <person name="Crous P."/>
            <person name="Grigoriev I."/>
        </authorList>
    </citation>
    <scope>NUCLEOTIDE SEQUENCE</scope>
    <source>
        <strain evidence="5">CBS 133067</strain>
    </source>
</reference>
<accession>A0A9P4M4L9</accession>
<dbReference type="OrthoDB" id="160645at2759"/>
<organism evidence="5 6">
    <name type="scientific">Rhizodiscina lignyota</name>
    <dbReference type="NCBI Taxonomy" id="1504668"/>
    <lineage>
        <taxon>Eukaryota</taxon>
        <taxon>Fungi</taxon>
        <taxon>Dikarya</taxon>
        <taxon>Ascomycota</taxon>
        <taxon>Pezizomycotina</taxon>
        <taxon>Dothideomycetes</taxon>
        <taxon>Pleosporomycetidae</taxon>
        <taxon>Aulographales</taxon>
        <taxon>Rhizodiscinaceae</taxon>
        <taxon>Rhizodiscina</taxon>
    </lineage>
</organism>
<comment type="caution">
    <text evidence="5">The sequence shown here is derived from an EMBL/GenBank/DDBJ whole genome shotgun (WGS) entry which is preliminary data.</text>
</comment>
<protein>
    <submittedName>
        <fullName evidence="5">Uncharacterized protein</fullName>
    </submittedName>
</protein>
<dbReference type="InterPro" id="IPR054293">
    <property type="entry name" value="DUF7029"/>
</dbReference>
<dbReference type="EMBL" id="ML978141">
    <property type="protein sequence ID" value="KAF2092964.1"/>
    <property type="molecule type" value="Genomic_DNA"/>
</dbReference>
<evidence type="ECO:0000313" key="6">
    <source>
        <dbReference type="Proteomes" id="UP000799772"/>
    </source>
</evidence>
<feature type="signal peptide" evidence="2">
    <location>
        <begin position="1"/>
        <end position="25"/>
    </location>
</feature>
<feature type="region of interest" description="Disordered" evidence="1">
    <location>
        <begin position="522"/>
        <end position="544"/>
    </location>
</feature>
<feature type="chain" id="PRO_5040228558" evidence="2">
    <location>
        <begin position="26"/>
        <end position="689"/>
    </location>
</feature>
<keyword evidence="2" id="KW-0732">Signal</keyword>
<evidence type="ECO:0000256" key="2">
    <source>
        <dbReference type="SAM" id="SignalP"/>
    </source>
</evidence>
<proteinExistence type="predicted"/>
<dbReference type="Pfam" id="PF23865">
    <property type="entry name" value="DUF7223"/>
    <property type="match status" value="1"/>
</dbReference>
<keyword evidence="6" id="KW-1185">Reference proteome</keyword>
<dbReference type="AlphaFoldDB" id="A0A9P4M4L9"/>